<dbReference type="InterPro" id="IPR027640">
    <property type="entry name" value="Kinesin-like_fam"/>
</dbReference>
<reference evidence="6" key="1">
    <citation type="submission" date="2014-09" db="EMBL/GenBank/DDBJ databases">
        <authorList>
            <person name="Magalhaes I.L.F."/>
            <person name="Oliveira U."/>
            <person name="Santos F.R."/>
            <person name="Vidigal T.H.D.A."/>
            <person name="Brescovit A.D."/>
            <person name="Santos A.J."/>
        </authorList>
    </citation>
    <scope>NUCLEOTIDE SEQUENCE</scope>
    <source>
        <tissue evidence="6">Shoot tissue taken approximately 20 cm above the soil surface</tissue>
    </source>
</reference>
<dbReference type="GO" id="GO:0005871">
    <property type="term" value="C:kinesin complex"/>
    <property type="evidence" value="ECO:0007669"/>
    <property type="project" value="TreeGrafter"/>
</dbReference>
<dbReference type="GO" id="GO:0008017">
    <property type="term" value="F:microtubule binding"/>
    <property type="evidence" value="ECO:0007669"/>
    <property type="project" value="InterPro"/>
</dbReference>
<keyword evidence="2" id="KW-0505">Motor protein</keyword>
<dbReference type="GO" id="GO:0008574">
    <property type="term" value="F:plus-end-directed microtubule motor activity"/>
    <property type="evidence" value="ECO:0007669"/>
    <property type="project" value="TreeGrafter"/>
</dbReference>
<dbReference type="GO" id="GO:0016887">
    <property type="term" value="F:ATP hydrolysis activity"/>
    <property type="evidence" value="ECO:0007669"/>
    <property type="project" value="TreeGrafter"/>
</dbReference>
<evidence type="ECO:0000256" key="4">
    <source>
        <dbReference type="SAM" id="MobiDB-lite"/>
    </source>
</evidence>
<proteinExistence type="inferred from homology"/>
<dbReference type="PANTHER" id="PTHR24115">
    <property type="entry name" value="KINESIN-RELATED"/>
    <property type="match status" value="1"/>
</dbReference>
<feature type="region of interest" description="Disordered" evidence="4">
    <location>
        <begin position="272"/>
        <end position="301"/>
    </location>
</feature>
<accession>A0A0A9B136</accession>
<evidence type="ECO:0000259" key="5">
    <source>
        <dbReference type="PROSITE" id="PS50067"/>
    </source>
</evidence>
<comment type="caution">
    <text evidence="3">Lacks conserved residue(s) required for the propagation of feature annotation.</text>
</comment>
<dbReference type="PANTHER" id="PTHR24115:SF908">
    <property type="entry name" value="KINESIN-LIKE PROTEIN KIN-10C"/>
    <property type="match status" value="1"/>
</dbReference>
<name>A0A0A9B136_ARUDO</name>
<reference evidence="6" key="2">
    <citation type="journal article" date="2015" name="Data Brief">
        <title>Shoot transcriptome of the giant reed, Arundo donax.</title>
        <authorList>
            <person name="Barrero R.A."/>
            <person name="Guerrero F.D."/>
            <person name="Moolhuijzen P."/>
            <person name="Goolsby J.A."/>
            <person name="Tidwell J."/>
            <person name="Bellgard S.E."/>
            <person name="Bellgard M.I."/>
        </authorList>
    </citation>
    <scope>NUCLEOTIDE SEQUENCE</scope>
    <source>
        <tissue evidence="6">Shoot tissue taken approximately 20 cm above the soil surface</tissue>
    </source>
</reference>
<dbReference type="InterPro" id="IPR036961">
    <property type="entry name" value="Kinesin_motor_dom_sf"/>
</dbReference>
<dbReference type="InterPro" id="IPR010994">
    <property type="entry name" value="RuvA_2-like"/>
</dbReference>
<dbReference type="GO" id="GO:0005874">
    <property type="term" value="C:microtubule"/>
    <property type="evidence" value="ECO:0007669"/>
    <property type="project" value="UniProtKB-KW"/>
</dbReference>
<dbReference type="InterPro" id="IPR001752">
    <property type="entry name" value="Kinesin_motor_dom"/>
</dbReference>
<feature type="compositionally biased region" description="Polar residues" evidence="4">
    <location>
        <begin position="274"/>
        <end position="299"/>
    </location>
</feature>
<dbReference type="EMBL" id="GBRH01242032">
    <property type="protein sequence ID" value="JAD55863.1"/>
    <property type="molecule type" value="Transcribed_RNA"/>
</dbReference>
<sequence>MYALMDVVQALNSKQSFIPYRQSKLTRILQDSLCKTNSSVLIACLDEVSSLEAVSTLSLASRSSQVVNQQCYSLFLGTSSSSKSNVNHSASAKNLSRSVLASIRQSSSILEKHGRAQFSNNAVKASRTPTANKRYEVTMPSARKPGSSVSASINMKKTGIKPVLSGRKLFCPGTGLSKEDEIVAASTEELQSSLSMEIQAPLPAKGCDETENVIDVVLSEMQELVPCSMQELISSSVQEEDYSSSDLHAEHSCTNLGETFSTDVADNLVENTPVGATQSSPSDRLAEMSNSGATQSSPKLSDRLKEISNSLKLLSTRPVSITKQKIDMIRAQHFNTDLPEPKTPAIHLKCRHAEDSHELLKARSTGIQRSVAQECLTFLNSANKEQLKSLKGIGEKRANFILELRKESPELFKEVGILDRLECLKGIKKWENLCTENIT</sequence>
<dbReference type="GO" id="GO:0005524">
    <property type="term" value="F:ATP binding"/>
    <property type="evidence" value="ECO:0007669"/>
    <property type="project" value="InterPro"/>
</dbReference>
<dbReference type="PROSITE" id="PS50067">
    <property type="entry name" value="KINESIN_MOTOR_2"/>
    <property type="match status" value="1"/>
</dbReference>
<evidence type="ECO:0000256" key="3">
    <source>
        <dbReference type="PROSITE-ProRule" id="PRU00283"/>
    </source>
</evidence>
<dbReference type="InterPro" id="IPR027417">
    <property type="entry name" value="P-loop_NTPase"/>
</dbReference>
<dbReference type="AlphaFoldDB" id="A0A0A9B136"/>
<evidence type="ECO:0000256" key="1">
    <source>
        <dbReference type="ARBA" id="ARBA00022701"/>
    </source>
</evidence>
<evidence type="ECO:0000313" key="6">
    <source>
        <dbReference type="EMBL" id="JAD55863.1"/>
    </source>
</evidence>
<dbReference type="SUPFAM" id="SSF47781">
    <property type="entry name" value="RuvA domain 2-like"/>
    <property type="match status" value="1"/>
</dbReference>
<comment type="similarity">
    <text evidence="3">Belongs to the TRAFAC class myosin-kinesin ATPase superfamily. Kinesin family.</text>
</comment>
<keyword evidence="1" id="KW-0493">Microtubule</keyword>
<feature type="domain" description="Kinesin motor" evidence="5">
    <location>
        <begin position="1"/>
        <end position="66"/>
    </location>
</feature>
<dbReference type="GO" id="GO:0007018">
    <property type="term" value="P:microtubule-based movement"/>
    <property type="evidence" value="ECO:0007669"/>
    <property type="project" value="InterPro"/>
</dbReference>
<dbReference type="SUPFAM" id="SSF52540">
    <property type="entry name" value="P-loop containing nucleoside triphosphate hydrolases"/>
    <property type="match status" value="1"/>
</dbReference>
<dbReference type="Pfam" id="PF00225">
    <property type="entry name" value="Kinesin"/>
    <property type="match status" value="1"/>
</dbReference>
<protein>
    <recommendedName>
        <fullName evidence="5">Kinesin motor domain-containing protein</fullName>
    </recommendedName>
</protein>
<organism evidence="6">
    <name type="scientific">Arundo donax</name>
    <name type="common">Giant reed</name>
    <name type="synonym">Donax arundinaceus</name>
    <dbReference type="NCBI Taxonomy" id="35708"/>
    <lineage>
        <taxon>Eukaryota</taxon>
        <taxon>Viridiplantae</taxon>
        <taxon>Streptophyta</taxon>
        <taxon>Embryophyta</taxon>
        <taxon>Tracheophyta</taxon>
        <taxon>Spermatophyta</taxon>
        <taxon>Magnoliopsida</taxon>
        <taxon>Liliopsida</taxon>
        <taxon>Poales</taxon>
        <taxon>Poaceae</taxon>
        <taxon>PACMAD clade</taxon>
        <taxon>Arundinoideae</taxon>
        <taxon>Arundineae</taxon>
        <taxon>Arundo</taxon>
    </lineage>
</organism>
<dbReference type="Gene3D" id="3.40.850.10">
    <property type="entry name" value="Kinesin motor domain"/>
    <property type="match status" value="1"/>
</dbReference>
<evidence type="ECO:0000256" key="2">
    <source>
        <dbReference type="ARBA" id="ARBA00023175"/>
    </source>
</evidence>
<dbReference type="Gene3D" id="1.10.150.280">
    <property type="entry name" value="AF1531-like domain"/>
    <property type="match status" value="1"/>
</dbReference>